<feature type="region of interest" description="Disordered" evidence="1">
    <location>
        <begin position="482"/>
        <end position="511"/>
    </location>
</feature>
<dbReference type="SUPFAM" id="SSF52402">
    <property type="entry name" value="Adenine nucleotide alpha hydrolases-like"/>
    <property type="match status" value="1"/>
</dbReference>
<dbReference type="Pfam" id="PF13592">
    <property type="entry name" value="HTH_33"/>
    <property type="match status" value="1"/>
</dbReference>
<dbReference type="Pfam" id="PF01507">
    <property type="entry name" value="PAPS_reduct"/>
    <property type="match status" value="1"/>
</dbReference>
<dbReference type="Proteomes" id="UP000279841">
    <property type="component" value="Chromosome"/>
</dbReference>
<protein>
    <submittedName>
        <fullName evidence="4">Phosphoadenosine phosphosulfate reductase</fullName>
    </submittedName>
</protein>
<feature type="compositionally biased region" description="Basic and acidic residues" evidence="1">
    <location>
        <begin position="484"/>
        <end position="495"/>
    </location>
</feature>
<dbReference type="PANTHER" id="PTHR43196:SF2">
    <property type="entry name" value="PHOSPHOADENOSINE PHOSPHOSULFATE REDUCTASE"/>
    <property type="match status" value="1"/>
</dbReference>
<name>A0A3P4AU21_THETH</name>
<sequence length="511" mass="56798">MQVSLEALAAGIGEPFGSFDLKEATDLAERALEAALAQGAETFVLTYSGGKDSTATTVLTLEWWKRKGKPVEIHVVYADTGLEIPTLHAQALAFLEAVKRLHPGVHVHTARPRPEESFWVQIIGKGYPPPHNRFRWCTRRLKIAPMDRLVQSLPGKKAILTGVRFGESDARDQRLILSCSRGGECGQGVLFQEAKRLNALYVAPIAFWRECFVWDYLNFVAPSLGYPTEGLEAVYGGRDTRFGCWTCTVVRRDKAMARALENGHAHLLPLYEFREWLWAWTRDPRTREKRKDGKPGRLTLEARREVYRRLKEVEAKLGMEFLTSEEEALIPFLVVFFVHDRGRPPDPERAVAEGQEGQGPDREASLPGRLPRQAGTHRQGDRQNHPQLHPLGPGDGAALQPGRTGGLEGQAAPEPGPEAQADPGGAEEGPGGPPGPPPDGGLWTGPKLRDWVERELGKKLSLYPIYRLLHEMGFALRVPRPRHAKADGEAQEAFKKTSPPRSRRRGPRGGR</sequence>
<dbReference type="AlphaFoldDB" id="A0A3P4AU21"/>
<dbReference type="EMBL" id="LR027517">
    <property type="protein sequence ID" value="VCU53944.1"/>
    <property type="molecule type" value="Genomic_DNA"/>
</dbReference>
<reference evidence="4 5" key="1">
    <citation type="submission" date="2018-10" db="EMBL/GenBank/DDBJ databases">
        <authorList>
            <person name="Peiro R."/>
            <person name="Begona"/>
            <person name="Cbmso G."/>
            <person name="Lopez M."/>
            <person name="Gonzalez S."/>
            <person name="Sacristan E."/>
            <person name="Castillo E."/>
        </authorList>
    </citation>
    <scope>NUCLEOTIDE SEQUENCE [LARGE SCALE GENOMIC DNA]</scope>
    <source>
        <strain evidence="4">TTHNAR1</strain>
    </source>
</reference>
<evidence type="ECO:0000313" key="4">
    <source>
        <dbReference type="EMBL" id="VCU53944.1"/>
    </source>
</evidence>
<evidence type="ECO:0000256" key="1">
    <source>
        <dbReference type="SAM" id="MobiDB-lite"/>
    </source>
</evidence>
<dbReference type="InterPro" id="IPR002500">
    <property type="entry name" value="PAPS_reduct_dom"/>
</dbReference>
<feature type="compositionally biased region" description="Low complexity" evidence="1">
    <location>
        <begin position="409"/>
        <end position="424"/>
    </location>
</feature>
<dbReference type="InterPro" id="IPR025959">
    <property type="entry name" value="Winged_HTH_dom"/>
</dbReference>
<evidence type="ECO:0000313" key="5">
    <source>
        <dbReference type="Proteomes" id="UP000279841"/>
    </source>
</evidence>
<dbReference type="InterPro" id="IPR014729">
    <property type="entry name" value="Rossmann-like_a/b/a_fold"/>
</dbReference>
<dbReference type="GO" id="GO:0003824">
    <property type="term" value="F:catalytic activity"/>
    <property type="evidence" value="ECO:0007669"/>
    <property type="project" value="InterPro"/>
</dbReference>
<feature type="domain" description="Winged helix-turn helix" evidence="3">
    <location>
        <begin position="439"/>
        <end position="498"/>
    </location>
</feature>
<feature type="region of interest" description="Disordered" evidence="1">
    <location>
        <begin position="346"/>
        <end position="446"/>
    </location>
</feature>
<gene>
    <name evidence="4" type="primary">cysH_2</name>
    <name evidence="4" type="ORF">TTHN1_01733</name>
</gene>
<dbReference type="PANTHER" id="PTHR43196">
    <property type="entry name" value="SULFATE ADENYLYLTRANSFERASE SUBUNIT 2"/>
    <property type="match status" value="1"/>
</dbReference>
<feature type="compositionally biased region" description="Basic residues" evidence="1">
    <location>
        <begin position="501"/>
        <end position="511"/>
    </location>
</feature>
<dbReference type="Gene3D" id="3.40.50.620">
    <property type="entry name" value="HUPs"/>
    <property type="match status" value="1"/>
</dbReference>
<evidence type="ECO:0000259" key="3">
    <source>
        <dbReference type="Pfam" id="PF13592"/>
    </source>
</evidence>
<organism evidence="4 5">
    <name type="scientific">Thermus thermophilus</name>
    <dbReference type="NCBI Taxonomy" id="274"/>
    <lineage>
        <taxon>Bacteria</taxon>
        <taxon>Thermotogati</taxon>
        <taxon>Deinococcota</taxon>
        <taxon>Deinococci</taxon>
        <taxon>Thermales</taxon>
        <taxon>Thermaceae</taxon>
        <taxon>Thermus</taxon>
    </lineage>
</organism>
<proteinExistence type="predicted"/>
<evidence type="ECO:0000259" key="2">
    <source>
        <dbReference type="Pfam" id="PF01507"/>
    </source>
</evidence>
<feature type="domain" description="Phosphoadenosine phosphosulphate reductase" evidence="2">
    <location>
        <begin position="43"/>
        <end position="218"/>
    </location>
</feature>
<dbReference type="InterPro" id="IPR050128">
    <property type="entry name" value="Sulfate_adenylyltrnsfr_sub2"/>
</dbReference>
<accession>A0A3P4AU21</accession>